<dbReference type="InterPro" id="IPR036102">
    <property type="entry name" value="OsmC/Ohrsf"/>
</dbReference>
<evidence type="ECO:0000313" key="5">
    <source>
        <dbReference type="Proteomes" id="UP000243136"/>
    </source>
</evidence>
<accession>A0A0B7IDC3</accession>
<dbReference type="EMBL" id="CDOK01000066">
    <property type="protein sequence ID" value="CEN47983.1"/>
    <property type="molecule type" value="Genomic_DNA"/>
</dbReference>
<dbReference type="Pfam" id="PF02566">
    <property type="entry name" value="OsmC"/>
    <property type="match status" value="1"/>
</dbReference>
<reference evidence="1" key="2">
    <citation type="journal article" date="2017" name="Genome Announc.">
        <title>Twelve Complete Reference Genomes of Clinical Isolates in the Capnocytophaga Genus.</title>
        <authorList>
            <person name="Villarma A."/>
            <person name="Gulvik C.A."/>
            <person name="Rowe L.A."/>
            <person name="Sheth M."/>
            <person name="Juieng P."/>
            <person name="Nicholson A.C."/>
            <person name="Loparev V.N."/>
            <person name="McQuiston J.R."/>
        </authorList>
    </citation>
    <scope>NUCLEOTIDE SEQUENCE</scope>
    <source>
        <strain evidence="2">H3936</strain>
        <strain evidence="1">H5594</strain>
    </source>
</reference>
<gene>
    <name evidence="3" type="ORF">CCAN11_1580007</name>
    <name evidence="2" type="ORF">CGC54_03295</name>
    <name evidence="1" type="ORF">CGC56_03550</name>
</gene>
<evidence type="ECO:0000313" key="2">
    <source>
        <dbReference type="EMBL" id="ATA93428.1"/>
    </source>
</evidence>
<protein>
    <submittedName>
        <fullName evidence="1">Osmotically inducible protein OsmC</fullName>
    </submittedName>
</protein>
<proteinExistence type="predicted"/>
<dbReference type="EMBL" id="CP022388">
    <property type="protein sequence ID" value="ATA91318.1"/>
    <property type="molecule type" value="Genomic_DNA"/>
</dbReference>
<evidence type="ECO:0000313" key="1">
    <source>
        <dbReference type="EMBL" id="ATA91318.1"/>
    </source>
</evidence>
<dbReference type="SUPFAM" id="SSF82784">
    <property type="entry name" value="OsmC-like"/>
    <property type="match status" value="1"/>
</dbReference>
<sequence length="136" mass="15052">MSITAKATYLGDLRTEWEHIKSGNKIVTDAPTDNNGKGQSFSPSDTVATALAGCMMTIMGIKARDLDIDLTGMTAEITKHMGENPRRIAQIDVFFQIPVEVNQKHKTILENAAKTCPVGKSLHPEIVQNIEFHWKM</sequence>
<dbReference type="PANTHER" id="PTHR39624:SF2">
    <property type="entry name" value="OSMC-LIKE PROTEIN"/>
    <property type="match status" value="1"/>
</dbReference>
<dbReference type="RefSeq" id="WP_041985112.1">
    <property type="nucleotide sequence ID" value="NZ_BOQI01000001.1"/>
</dbReference>
<dbReference type="InterPro" id="IPR003718">
    <property type="entry name" value="OsmC/Ohr_fam"/>
</dbReference>
<dbReference type="Proteomes" id="UP000039370">
    <property type="component" value="Unassembled WGS sequence"/>
</dbReference>
<dbReference type="Proteomes" id="UP000243753">
    <property type="component" value="Chromosome"/>
</dbReference>
<evidence type="ECO:0000313" key="6">
    <source>
        <dbReference type="Proteomes" id="UP000243753"/>
    </source>
</evidence>
<name>A0A0B7IDC3_9FLAO</name>
<reference evidence="3 4" key="1">
    <citation type="submission" date="2015-01" db="EMBL/GenBank/DDBJ databases">
        <authorList>
            <person name="MANFREDI Pablo"/>
        </authorList>
    </citation>
    <scope>NUCLEOTIDE SEQUENCE [LARGE SCALE GENOMIC DNA]</scope>
    <source>
        <strain evidence="3 4">Cc11</strain>
    </source>
</reference>
<dbReference type="PANTHER" id="PTHR39624">
    <property type="entry name" value="PROTEIN INVOLVED IN RIMO-MEDIATED BETA-METHYLTHIOLATION OF RIBOSOMAL PROTEIN S12 YCAO"/>
    <property type="match status" value="1"/>
</dbReference>
<dbReference type="EMBL" id="CP022389">
    <property type="protein sequence ID" value="ATA93428.1"/>
    <property type="molecule type" value="Genomic_DNA"/>
</dbReference>
<evidence type="ECO:0000313" key="4">
    <source>
        <dbReference type="Proteomes" id="UP000039370"/>
    </source>
</evidence>
<organism evidence="3 4">
    <name type="scientific">Capnocytophaga canimorsus</name>
    <dbReference type="NCBI Taxonomy" id="28188"/>
    <lineage>
        <taxon>Bacteria</taxon>
        <taxon>Pseudomonadati</taxon>
        <taxon>Bacteroidota</taxon>
        <taxon>Flavobacteriia</taxon>
        <taxon>Flavobacteriales</taxon>
        <taxon>Flavobacteriaceae</taxon>
        <taxon>Capnocytophaga</taxon>
    </lineage>
</organism>
<dbReference type="InterPro" id="IPR015946">
    <property type="entry name" value="KH_dom-like_a/b"/>
</dbReference>
<dbReference type="Gene3D" id="3.30.300.20">
    <property type="match status" value="1"/>
</dbReference>
<dbReference type="Proteomes" id="UP000243136">
    <property type="component" value="Chromosome"/>
</dbReference>
<reference evidence="5 6" key="3">
    <citation type="submission" date="2017-06" db="EMBL/GenBank/DDBJ databases">
        <title>Capnocytophaga spp. assemblies.</title>
        <authorList>
            <person name="Gulvik C.A."/>
        </authorList>
    </citation>
    <scope>NUCLEOTIDE SEQUENCE [LARGE SCALE GENOMIC DNA]</scope>
    <source>
        <strain evidence="6">H3936</strain>
        <strain evidence="5">H5594</strain>
    </source>
</reference>
<dbReference type="AlphaFoldDB" id="A0A0B7IDC3"/>
<evidence type="ECO:0000313" key="3">
    <source>
        <dbReference type="EMBL" id="CEN47983.1"/>
    </source>
</evidence>